<evidence type="ECO:0000256" key="4">
    <source>
        <dbReference type="SAM" id="SignalP"/>
    </source>
</evidence>
<evidence type="ECO:0000256" key="3">
    <source>
        <dbReference type="SAM" id="MobiDB-lite"/>
    </source>
</evidence>
<organism evidence="6 7">
    <name type="scientific">Nocardia yunnanensis</name>
    <dbReference type="NCBI Taxonomy" id="2382165"/>
    <lineage>
        <taxon>Bacteria</taxon>
        <taxon>Bacillati</taxon>
        <taxon>Actinomycetota</taxon>
        <taxon>Actinomycetes</taxon>
        <taxon>Mycobacteriales</taxon>
        <taxon>Nocardiaceae</taxon>
        <taxon>Nocardia</taxon>
    </lineage>
</organism>
<feature type="domain" description="NodB homology" evidence="5">
    <location>
        <begin position="106"/>
        <end position="229"/>
    </location>
</feature>
<keyword evidence="7" id="KW-1185">Reference proteome</keyword>
<dbReference type="Proteomes" id="UP000267164">
    <property type="component" value="Chromosome"/>
</dbReference>
<evidence type="ECO:0000256" key="1">
    <source>
        <dbReference type="ARBA" id="ARBA00004613"/>
    </source>
</evidence>
<comment type="subcellular location">
    <subcellularLocation>
        <location evidence="1">Secreted</location>
    </subcellularLocation>
</comment>
<dbReference type="PROSITE" id="PS51257">
    <property type="entry name" value="PROKAR_LIPOPROTEIN"/>
    <property type="match status" value="1"/>
</dbReference>
<accession>A0A386ZPK9</accession>
<evidence type="ECO:0000256" key="2">
    <source>
        <dbReference type="ARBA" id="ARBA00022729"/>
    </source>
</evidence>
<feature type="compositionally biased region" description="Low complexity" evidence="3">
    <location>
        <begin position="20"/>
        <end position="33"/>
    </location>
</feature>
<evidence type="ECO:0000313" key="7">
    <source>
        <dbReference type="Proteomes" id="UP000267164"/>
    </source>
</evidence>
<evidence type="ECO:0000313" key="6">
    <source>
        <dbReference type="EMBL" id="AYF79611.1"/>
    </source>
</evidence>
<dbReference type="OrthoDB" id="9778320at2"/>
<dbReference type="GO" id="GO:0016810">
    <property type="term" value="F:hydrolase activity, acting on carbon-nitrogen (but not peptide) bonds"/>
    <property type="evidence" value="ECO:0007669"/>
    <property type="project" value="InterPro"/>
</dbReference>
<feature type="region of interest" description="Disordered" evidence="3">
    <location>
        <begin position="20"/>
        <end position="40"/>
    </location>
</feature>
<dbReference type="SUPFAM" id="SSF88713">
    <property type="entry name" value="Glycoside hydrolase/deacetylase"/>
    <property type="match status" value="1"/>
</dbReference>
<dbReference type="GO" id="GO:0005576">
    <property type="term" value="C:extracellular region"/>
    <property type="evidence" value="ECO:0007669"/>
    <property type="project" value="UniProtKB-SubCell"/>
</dbReference>
<dbReference type="GO" id="GO:0005975">
    <property type="term" value="P:carbohydrate metabolic process"/>
    <property type="evidence" value="ECO:0007669"/>
    <property type="project" value="InterPro"/>
</dbReference>
<reference evidence="6 7" key="1">
    <citation type="submission" date="2018-09" db="EMBL/GenBank/DDBJ databases">
        <title>Nocardia yunnanensis sp. nov., an actinomycete isolated from a soil sample.</title>
        <authorList>
            <person name="Zhang J."/>
        </authorList>
    </citation>
    <scope>NUCLEOTIDE SEQUENCE [LARGE SCALE GENOMIC DNA]</scope>
    <source>
        <strain evidence="6 7">CFHS0054</strain>
    </source>
</reference>
<feature type="chain" id="PRO_5017306419" evidence="4">
    <location>
        <begin position="24"/>
        <end position="327"/>
    </location>
</feature>
<proteinExistence type="predicted"/>
<name>A0A386ZPK9_9NOCA</name>
<dbReference type="EMBL" id="CP032568">
    <property type="protein sequence ID" value="AYF79611.1"/>
    <property type="molecule type" value="Genomic_DNA"/>
</dbReference>
<dbReference type="PANTHER" id="PTHR34216:SF3">
    <property type="entry name" value="POLY-BETA-1,6-N-ACETYL-D-GLUCOSAMINE N-DEACETYLASE"/>
    <property type="match status" value="1"/>
</dbReference>
<evidence type="ECO:0000259" key="5">
    <source>
        <dbReference type="Pfam" id="PF01522"/>
    </source>
</evidence>
<gene>
    <name evidence="6" type="ORF">D7D52_34475</name>
</gene>
<dbReference type="InterPro" id="IPR051398">
    <property type="entry name" value="Polysacch_Deacetylase"/>
</dbReference>
<dbReference type="InterPro" id="IPR011330">
    <property type="entry name" value="Glyco_hydro/deAcase_b/a-brl"/>
</dbReference>
<keyword evidence="2 4" id="KW-0732">Signal</keyword>
<feature type="signal peptide" evidence="4">
    <location>
        <begin position="1"/>
        <end position="23"/>
    </location>
</feature>
<dbReference type="PANTHER" id="PTHR34216">
    <property type="match status" value="1"/>
</dbReference>
<dbReference type="Pfam" id="PF01522">
    <property type="entry name" value="Polysacc_deac_1"/>
    <property type="match status" value="1"/>
</dbReference>
<protein>
    <submittedName>
        <fullName evidence="6">Polysaccharide deacetylase</fullName>
    </submittedName>
</protein>
<dbReference type="Gene3D" id="3.20.20.370">
    <property type="entry name" value="Glycoside hydrolase/deacetylase"/>
    <property type="match status" value="1"/>
</dbReference>
<sequence length="327" mass="34539">MLRTLAAALLCASAACGATTATAPPSSTSAAAPAPRPPDPAAVAANELGQIPILMYHRIEAEPSGEYDQTPTKFTAELDRLYTEGYRPITLAQYLTGRIDLPAGTHPVVLTFDDSTRTQLTLTDAGDPAPDCAVGLLEQFHTRHPDFAATATFYINNDPFGDDARALPWLAHHGYDIGAHTATHPNLGHLDATGVQREFVQNLRAIGAALPGTTVHSMALPLGVYPSDRALATAGAWDGTPYTFEAVLLVGANPAPSPVAADLDPAALPRIRSGRGAVPFDSTYWLDWLAAHPAARYTSDGDPDHVSFPRGGTEQVAARWSSAAQPY</sequence>
<dbReference type="InterPro" id="IPR002509">
    <property type="entry name" value="NODB_dom"/>
</dbReference>
<dbReference type="AlphaFoldDB" id="A0A386ZPK9"/>
<dbReference type="KEGG" id="nyu:D7D52_34475"/>